<accession>A0ACB5UMP8</accession>
<dbReference type="Proteomes" id="UP001374599">
    <property type="component" value="Unassembled WGS sequence"/>
</dbReference>
<sequence length="115" mass="13134">MKKQVISLMMAVCLLFSLSLTANAAVKDGIEYYANGYNSSTGRVGGAMYSEEDVDFKIVFKYYDIHHDYIDSETFIKPNTTEIEAYDTPPRNADHVIIKFYYNNKKLDQVLIPTT</sequence>
<organism evidence="1 2">
    <name type="scientific">Vallitalea maricola</name>
    <dbReference type="NCBI Taxonomy" id="3074433"/>
    <lineage>
        <taxon>Bacteria</taxon>
        <taxon>Bacillati</taxon>
        <taxon>Bacillota</taxon>
        <taxon>Clostridia</taxon>
        <taxon>Lachnospirales</taxon>
        <taxon>Vallitaleaceae</taxon>
        <taxon>Vallitalea</taxon>
    </lineage>
</organism>
<reference evidence="1" key="1">
    <citation type="submission" date="2023-09" db="EMBL/GenBank/DDBJ databases">
        <title>Vallitalea sediminicola and Vallitalea maricola sp. nov., anaerobic bacteria isolated from marine sediment.</title>
        <authorList>
            <person name="Hirano S."/>
            <person name="Maeda A."/>
            <person name="Terahara T."/>
            <person name="Mori K."/>
            <person name="Hamada M."/>
            <person name="Matsumoto R."/>
            <person name="Kobayashi T."/>
        </authorList>
    </citation>
    <scope>NUCLEOTIDE SEQUENCE</scope>
    <source>
        <strain evidence="1">AN17-2</strain>
    </source>
</reference>
<gene>
    <name evidence="1" type="ORF">AN2V17_34780</name>
</gene>
<dbReference type="EMBL" id="BTPU01000064">
    <property type="protein sequence ID" value="GMQ64241.1"/>
    <property type="molecule type" value="Genomic_DNA"/>
</dbReference>
<comment type="caution">
    <text evidence="1">The sequence shown here is derived from an EMBL/GenBank/DDBJ whole genome shotgun (WGS) entry which is preliminary data.</text>
</comment>
<evidence type="ECO:0000313" key="1">
    <source>
        <dbReference type="EMBL" id="GMQ64241.1"/>
    </source>
</evidence>
<evidence type="ECO:0000313" key="2">
    <source>
        <dbReference type="Proteomes" id="UP001374599"/>
    </source>
</evidence>
<keyword evidence="2" id="KW-1185">Reference proteome</keyword>
<protein>
    <submittedName>
        <fullName evidence="1">Uncharacterized protein</fullName>
    </submittedName>
</protein>
<proteinExistence type="predicted"/>
<name>A0ACB5UMP8_9FIRM</name>